<proteinExistence type="predicted"/>
<keyword evidence="2" id="KW-1185">Reference proteome</keyword>
<organism evidence="1 2">
    <name type="scientific">Ixodes persulcatus</name>
    <name type="common">Taiga tick</name>
    <dbReference type="NCBI Taxonomy" id="34615"/>
    <lineage>
        <taxon>Eukaryota</taxon>
        <taxon>Metazoa</taxon>
        <taxon>Ecdysozoa</taxon>
        <taxon>Arthropoda</taxon>
        <taxon>Chelicerata</taxon>
        <taxon>Arachnida</taxon>
        <taxon>Acari</taxon>
        <taxon>Parasitiformes</taxon>
        <taxon>Ixodida</taxon>
        <taxon>Ixodoidea</taxon>
        <taxon>Ixodidae</taxon>
        <taxon>Ixodinae</taxon>
        <taxon>Ixodes</taxon>
    </lineage>
</organism>
<dbReference type="EMBL" id="JABSTQ010009354">
    <property type="protein sequence ID" value="KAG0430094.1"/>
    <property type="molecule type" value="Genomic_DNA"/>
</dbReference>
<sequence>MRLKSNSSPRNCDLKEWAQDLCEDANRYTKQVSLTTTVPEVDARLLHLREARRGLLRRWRRQKLNRKLKIKIAQLTEETLQYATQLAQSNWHHITNKLQGTLVTARTWSLIRHLLDPTMSKNHTSQTFRMIVHNFKGTNEEILQKLINRYIGEAPSTEYPNYDGLPNPKLDRPFTEAEVVRAAQDLTRNTSPSRDKIQNRLLRNLDANSYSTLTQHFNDVWASGKLPAEWKHAEVVLVPKPGKPPNLDNLRPITLTSCLGKLFEHVVLSRLQPYIDDTKVFSHTMFGFRAHLSAQDVFIQLKADILDNISPTTTQAVVVLDVKRAFDNVSHSLILQNLASTNSGQRTYQYVRDFLSHRTATIGVEFIRTDVLEVPGKGTPQGSVLSPTLFNLAMCRLPALLECIPHIKHSLCVDDLTKWTTSGSDGDKQASLQEAIDSVHNRAF</sequence>
<dbReference type="Proteomes" id="UP000805193">
    <property type="component" value="Unassembled WGS sequence"/>
</dbReference>
<comment type="caution">
    <text evidence="1">The sequence shown here is derived from an EMBL/GenBank/DDBJ whole genome shotgun (WGS) entry which is preliminary data.</text>
</comment>
<gene>
    <name evidence="1" type="ORF">HPB47_023008</name>
</gene>
<evidence type="ECO:0000313" key="1">
    <source>
        <dbReference type="EMBL" id="KAG0430094.1"/>
    </source>
</evidence>
<protein>
    <submittedName>
        <fullName evidence="1">Uncharacterized protein</fullName>
    </submittedName>
</protein>
<name>A0AC60QBB9_IXOPE</name>
<reference evidence="1 2" key="1">
    <citation type="journal article" date="2020" name="Cell">
        <title>Large-Scale Comparative Analyses of Tick Genomes Elucidate Their Genetic Diversity and Vector Capacities.</title>
        <authorList>
            <consortium name="Tick Genome and Microbiome Consortium (TIGMIC)"/>
            <person name="Jia N."/>
            <person name="Wang J."/>
            <person name="Shi W."/>
            <person name="Du L."/>
            <person name="Sun Y."/>
            <person name="Zhan W."/>
            <person name="Jiang J.F."/>
            <person name="Wang Q."/>
            <person name="Zhang B."/>
            <person name="Ji P."/>
            <person name="Bell-Sakyi L."/>
            <person name="Cui X.M."/>
            <person name="Yuan T.T."/>
            <person name="Jiang B.G."/>
            <person name="Yang W.F."/>
            <person name="Lam T.T."/>
            <person name="Chang Q.C."/>
            <person name="Ding S.J."/>
            <person name="Wang X.J."/>
            <person name="Zhu J.G."/>
            <person name="Ruan X.D."/>
            <person name="Zhao L."/>
            <person name="Wei J.T."/>
            <person name="Ye R.Z."/>
            <person name="Que T.C."/>
            <person name="Du C.H."/>
            <person name="Zhou Y.H."/>
            <person name="Cheng J.X."/>
            <person name="Dai P.F."/>
            <person name="Guo W.B."/>
            <person name="Han X.H."/>
            <person name="Huang E.J."/>
            <person name="Li L.F."/>
            <person name="Wei W."/>
            <person name="Gao Y.C."/>
            <person name="Liu J.Z."/>
            <person name="Shao H.Z."/>
            <person name="Wang X."/>
            <person name="Wang C.C."/>
            <person name="Yang T.C."/>
            <person name="Huo Q.B."/>
            <person name="Li W."/>
            <person name="Chen H.Y."/>
            <person name="Chen S.E."/>
            <person name="Zhou L.G."/>
            <person name="Ni X.B."/>
            <person name="Tian J.H."/>
            <person name="Sheng Y."/>
            <person name="Liu T."/>
            <person name="Pan Y.S."/>
            <person name="Xia L.Y."/>
            <person name="Li J."/>
            <person name="Zhao F."/>
            <person name="Cao W.C."/>
        </authorList>
    </citation>
    <scope>NUCLEOTIDE SEQUENCE [LARGE SCALE GENOMIC DNA]</scope>
    <source>
        <strain evidence="1">Iper-2018</strain>
    </source>
</reference>
<evidence type="ECO:0000313" key="2">
    <source>
        <dbReference type="Proteomes" id="UP000805193"/>
    </source>
</evidence>
<accession>A0AC60QBB9</accession>